<feature type="domain" description="THIF-type NAD/FAD binding fold" evidence="1">
    <location>
        <begin position="20"/>
        <end position="240"/>
    </location>
</feature>
<dbReference type="GO" id="GO:0004792">
    <property type="term" value="F:thiosulfate-cyanide sulfurtransferase activity"/>
    <property type="evidence" value="ECO:0007669"/>
    <property type="project" value="TreeGrafter"/>
</dbReference>
<evidence type="ECO:0000313" key="2">
    <source>
        <dbReference type="EMBL" id="KXI18840.1"/>
    </source>
</evidence>
<dbReference type="PATRIC" id="fig|2702.101.peg.191"/>
<evidence type="ECO:0000313" key="3">
    <source>
        <dbReference type="Proteomes" id="UP000070505"/>
    </source>
</evidence>
<dbReference type="InterPro" id="IPR045886">
    <property type="entry name" value="ThiF/MoeB/HesA"/>
</dbReference>
<dbReference type="CDD" id="cd00757">
    <property type="entry name" value="ThiF_MoeB_HesA_family"/>
    <property type="match status" value="1"/>
</dbReference>
<name>A0A135ZB08_GARVA</name>
<proteinExistence type="predicted"/>
<dbReference type="GO" id="GO:0008641">
    <property type="term" value="F:ubiquitin-like modifier activating enzyme activity"/>
    <property type="evidence" value="ECO:0007669"/>
    <property type="project" value="InterPro"/>
</dbReference>
<protein>
    <submittedName>
        <fullName evidence="2">ThiF family protein</fullName>
    </submittedName>
</protein>
<dbReference type="RefSeq" id="WP_075523125.1">
    <property type="nucleotide sequence ID" value="NZ_KQ961851.1"/>
</dbReference>
<dbReference type="EMBL" id="LSRC01000007">
    <property type="protein sequence ID" value="KXI18840.1"/>
    <property type="molecule type" value="Genomic_DNA"/>
</dbReference>
<dbReference type="InterPro" id="IPR000594">
    <property type="entry name" value="ThiF_NAD_FAD-bd"/>
</dbReference>
<gene>
    <name evidence="2" type="ORF">HMPREF3230_00193</name>
</gene>
<dbReference type="PANTHER" id="PTHR10953:SF102">
    <property type="entry name" value="ADENYLYLTRANSFERASE AND SULFURTRANSFERASE MOCS3"/>
    <property type="match status" value="1"/>
</dbReference>
<organism evidence="2 3">
    <name type="scientific">Gardnerella vaginalis</name>
    <dbReference type="NCBI Taxonomy" id="2702"/>
    <lineage>
        <taxon>Bacteria</taxon>
        <taxon>Bacillati</taxon>
        <taxon>Actinomycetota</taxon>
        <taxon>Actinomycetes</taxon>
        <taxon>Bifidobacteriales</taxon>
        <taxon>Bifidobacteriaceae</taxon>
        <taxon>Gardnerella</taxon>
    </lineage>
</organism>
<dbReference type="InterPro" id="IPR035985">
    <property type="entry name" value="Ubiquitin-activating_enz"/>
</dbReference>
<sequence length="243" mass="26481">MLIDKTYDNVQELEDERTCRHKLLPGFTTAHQQLLRNAKICMIGAGGLGSPCLLSLAAAGVGEITICDDDVVELSNLQRQTLYTVNQCGESKAQLAKKRLQALSPGLKINLVSRFNKDNAEQLAKNHDLIIDGCDNFETRFLIADTAWSVGTPEVYGSVLYYEGQVSVFVPFKGPNLRDLYPCPPPEEIVPKSAVLGATAAIIGAMMATEAIKLITGLGRPLIGVLARYNALDNSLRHFKFSS</sequence>
<dbReference type="Pfam" id="PF00899">
    <property type="entry name" value="ThiF"/>
    <property type="match status" value="1"/>
</dbReference>
<evidence type="ECO:0000259" key="1">
    <source>
        <dbReference type="Pfam" id="PF00899"/>
    </source>
</evidence>
<accession>A0A135ZB08</accession>
<comment type="caution">
    <text evidence="2">The sequence shown here is derived from an EMBL/GenBank/DDBJ whole genome shotgun (WGS) entry which is preliminary data.</text>
</comment>
<dbReference type="AlphaFoldDB" id="A0A135ZB08"/>
<dbReference type="GO" id="GO:0005829">
    <property type="term" value="C:cytosol"/>
    <property type="evidence" value="ECO:0007669"/>
    <property type="project" value="TreeGrafter"/>
</dbReference>
<dbReference type="GO" id="GO:0008146">
    <property type="term" value="F:sulfotransferase activity"/>
    <property type="evidence" value="ECO:0007669"/>
    <property type="project" value="TreeGrafter"/>
</dbReference>
<reference evidence="2 3" key="1">
    <citation type="submission" date="2016-02" db="EMBL/GenBank/DDBJ databases">
        <authorList>
            <person name="Wen L."/>
            <person name="He K."/>
            <person name="Yang H."/>
        </authorList>
    </citation>
    <scope>NUCLEOTIDE SEQUENCE [LARGE SCALE GENOMIC DNA]</scope>
    <source>
        <strain evidence="2 3">CMW7778B</strain>
    </source>
</reference>
<dbReference type="PANTHER" id="PTHR10953">
    <property type="entry name" value="UBIQUITIN-ACTIVATING ENZYME E1"/>
    <property type="match status" value="1"/>
</dbReference>
<dbReference type="GO" id="GO:0016779">
    <property type="term" value="F:nucleotidyltransferase activity"/>
    <property type="evidence" value="ECO:0007669"/>
    <property type="project" value="TreeGrafter"/>
</dbReference>
<dbReference type="Gene3D" id="3.40.50.720">
    <property type="entry name" value="NAD(P)-binding Rossmann-like Domain"/>
    <property type="match status" value="1"/>
</dbReference>
<dbReference type="Proteomes" id="UP000070505">
    <property type="component" value="Unassembled WGS sequence"/>
</dbReference>
<dbReference type="SUPFAM" id="SSF69572">
    <property type="entry name" value="Activating enzymes of the ubiquitin-like proteins"/>
    <property type="match status" value="1"/>
</dbReference>